<sequence length="398" mass="43739">MKNIQIVLFFAFSLIFFSSCDSDDVQVQENQYLKSVELVGTLEKEAFKETITPILGEQGSAVLLFVQSGIKQYKITYETKDVYGNTILASGAVLLPTDITENLAMASLHHGTLINEADAPSYFKFETETTLASFMASTGIIVGMPDYVGYGASKNIDHPYEHYEGLGEPGADFVQAMIEMVKDEGVNWNEVLMLGGYSEGGYAAMATHKWIEENMANSLKVKVSVCGAGAYNKTATFKKLLNEGGSSELANNRSYIWVLRTYNEIYGLNKPMSYYFKEPYASEIESKGLEAVIETSLKETATDQFKDDVNNGNYPELLAAIAENDIFDWKPNAKVSLYHGTADDYVPFLNSETAFNAMTNKGANVSLSPIEDGTHGSTISSYFLGVLQEFSSNKGSSN</sequence>
<reference evidence="2 3" key="1">
    <citation type="submission" date="2018-05" db="EMBL/GenBank/DDBJ databases">
        <title>Complete genome sequence of Arcticibacterium luteifluviistationis SM1504T, a cytophagaceae bacterium isolated from Arctic surface seawater.</title>
        <authorList>
            <person name="Li Y."/>
            <person name="Qin Q.-L."/>
        </authorList>
    </citation>
    <scope>NUCLEOTIDE SEQUENCE [LARGE SCALE GENOMIC DNA]</scope>
    <source>
        <strain evidence="2 3">SM1504</strain>
    </source>
</reference>
<dbReference type="SUPFAM" id="SSF53474">
    <property type="entry name" value="alpha/beta-Hydrolases"/>
    <property type="match status" value="1"/>
</dbReference>
<dbReference type="OrthoDB" id="9798122at2"/>
<dbReference type="Proteomes" id="UP000249873">
    <property type="component" value="Chromosome"/>
</dbReference>
<keyword evidence="1" id="KW-0732">Signal</keyword>
<dbReference type="PIRSF" id="PIRSF029171">
    <property type="entry name" value="Esterase_LipA"/>
    <property type="match status" value="1"/>
</dbReference>
<protein>
    <submittedName>
        <fullName evidence="2">Phospholipase</fullName>
    </submittedName>
</protein>
<name>A0A2Z4GHG1_9BACT</name>
<dbReference type="PANTHER" id="PTHR34853:SF1">
    <property type="entry name" value="LIPASE 5"/>
    <property type="match status" value="1"/>
</dbReference>
<feature type="signal peptide" evidence="1">
    <location>
        <begin position="1"/>
        <end position="22"/>
    </location>
</feature>
<dbReference type="Gene3D" id="3.40.50.1820">
    <property type="entry name" value="alpha/beta hydrolase"/>
    <property type="match status" value="1"/>
</dbReference>
<proteinExistence type="predicted"/>
<dbReference type="PROSITE" id="PS51257">
    <property type="entry name" value="PROKAR_LIPOPROTEIN"/>
    <property type="match status" value="1"/>
</dbReference>
<gene>
    <name evidence="2" type="ORF">DJ013_20915</name>
</gene>
<evidence type="ECO:0000313" key="2">
    <source>
        <dbReference type="EMBL" id="AWW00508.1"/>
    </source>
</evidence>
<dbReference type="GO" id="GO:0016042">
    <property type="term" value="P:lipid catabolic process"/>
    <property type="evidence" value="ECO:0007669"/>
    <property type="project" value="InterPro"/>
</dbReference>
<organism evidence="2 3">
    <name type="scientific">Arcticibacterium luteifluviistationis</name>
    <dbReference type="NCBI Taxonomy" id="1784714"/>
    <lineage>
        <taxon>Bacteria</taxon>
        <taxon>Pseudomonadati</taxon>
        <taxon>Bacteroidota</taxon>
        <taxon>Cytophagia</taxon>
        <taxon>Cytophagales</taxon>
        <taxon>Leadbetterellaceae</taxon>
        <taxon>Arcticibacterium</taxon>
    </lineage>
</organism>
<evidence type="ECO:0000256" key="1">
    <source>
        <dbReference type="SAM" id="SignalP"/>
    </source>
</evidence>
<keyword evidence="3" id="KW-1185">Reference proteome</keyword>
<evidence type="ECO:0000313" key="3">
    <source>
        <dbReference type="Proteomes" id="UP000249873"/>
    </source>
</evidence>
<dbReference type="GO" id="GO:0004806">
    <property type="term" value="F:triacylglycerol lipase activity"/>
    <property type="evidence" value="ECO:0007669"/>
    <property type="project" value="InterPro"/>
</dbReference>
<dbReference type="Pfam" id="PF03583">
    <property type="entry name" value="LIP"/>
    <property type="match status" value="1"/>
</dbReference>
<dbReference type="KEGG" id="als:DJ013_20915"/>
<dbReference type="RefSeq" id="WP_111373874.1">
    <property type="nucleotide sequence ID" value="NZ_CP029480.1"/>
</dbReference>
<dbReference type="Gene3D" id="1.10.260.160">
    <property type="match status" value="1"/>
</dbReference>
<dbReference type="AlphaFoldDB" id="A0A2Z4GHG1"/>
<feature type="chain" id="PRO_5016380710" evidence="1">
    <location>
        <begin position="23"/>
        <end position="398"/>
    </location>
</feature>
<dbReference type="InterPro" id="IPR029058">
    <property type="entry name" value="AB_hydrolase_fold"/>
</dbReference>
<dbReference type="PANTHER" id="PTHR34853">
    <property type="match status" value="1"/>
</dbReference>
<dbReference type="EMBL" id="CP029480">
    <property type="protein sequence ID" value="AWW00508.1"/>
    <property type="molecule type" value="Genomic_DNA"/>
</dbReference>
<accession>A0A2Z4GHG1</accession>
<dbReference type="InterPro" id="IPR005152">
    <property type="entry name" value="Lipase_secreted"/>
</dbReference>